<feature type="transmembrane region" description="Helical" evidence="8">
    <location>
        <begin position="149"/>
        <end position="174"/>
    </location>
</feature>
<evidence type="ECO:0000313" key="11">
    <source>
        <dbReference type="EMBL" id="ADI74016.1"/>
    </source>
</evidence>
<dbReference type="InterPro" id="IPR036249">
    <property type="entry name" value="Thioredoxin-like_sf"/>
</dbReference>
<evidence type="ECO:0000256" key="2">
    <source>
        <dbReference type="ARBA" id="ARBA00006143"/>
    </source>
</evidence>
<dbReference type="AlphaFoldDB" id="D7E968"/>
<dbReference type="Gene3D" id="3.40.30.10">
    <property type="entry name" value="Glutaredoxin"/>
    <property type="match status" value="1"/>
</dbReference>
<protein>
    <submittedName>
        <fullName evidence="11">Cytochrome c biogenesis protein transmembrane region</fullName>
    </submittedName>
</protein>
<dbReference type="PANTHER" id="PTHR31272:SF9">
    <property type="entry name" value="BLL1027 PROTEIN"/>
    <property type="match status" value="1"/>
</dbReference>
<keyword evidence="6 8" id="KW-1133">Transmembrane helix</keyword>
<gene>
    <name evidence="11" type="ordered locus">Metev_1134</name>
</gene>
<dbReference type="CDD" id="cd01659">
    <property type="entry name" value="TRX_superfamily"/>
    <property type="match status" value="1"/>
</dbReference>
<feature type="transmembrane region" description="Helical" evidence="8">
    <location>
        <begin position="352"/>
        <end position="369"/>
    </location>
</feature>
<dbReference type="Pfam" id="PF02683">
    <property type="entry name" value="DsbD_TM"/>
    <property type="match status" value="1"/>
</dbReference>
<reference evidence="11 12" key="1">
    <citation type="submission" date="2010-06" db="EMBL/GenBank/DDBJ databases">
        <title>Complete sequence chromosome of Methanohalobium evestigatum Z-7303.</title>
        <authorList>
            <consortium name="US DOE Joint Genome Institute"/>
            <person name="Lucas S."/>
            <person name="Copeland A."/>
            <person name="Lapidus A."/>
            <person name="Cheng J.-F."/>
            <person name="Bruce D."/>
            <person name="Goodwin L."/>
            <person name="Pitluck S."/>
            <person name="Saunders E."/>
            <person name="Detter J.C."/>
            <person name="Han C."/>
            <person name="Tapia R."/>
            <person name="Land M."/>
            <person name="Hauser L."/>
            <person name="Kyrpides N."/>
            <person name="Mikhailova N."/>
            <person name="Sieprawska-Lupa M."/>
            <person name="Whitman W.B."/>
            <person name="Anderson I."/>
            <person name="Woyke T."/>
        </authorList>
    </citation>
    <scope>NUCLEOTIDE SEQUENCE [LARGE SCALE GENOMIC DNA]</scope>
    <source>
        <strain evidence="12">ATCC BAA-1072 / DSM 3721 / NBRC 107634 / OCM 161 / Z-7303</strain>
    </source>
</reference>
<evidence type="ECO:0000256" key="7">
    <source>
        <dbReference type="ARBA" id="ARBA00023136"/>
    </source>
</evidence>
<keyword evidence="7 8" id="KW-0472">Membrane</keyword>
<comment type="similarity">
    <text evidence="2">Belongs to the DsbD family.</text>
</comment>
<evidence type="ECO:0000256" key="1">
    <source>
        <dbReference type="ARBA" id="ARBA00004141"/>
    </source>
</evidence>
<dbReference type="RefSeq" id="WP_013194583.1">
    <property type="nucleotide sequence ID" value="NC_014253.1"/>
</dbReference>
<dbReference type="OrthoDB" id="121818at2157"/>
<evidence type="ECO:0000256" key="5">
    <source>
        <dbReference type="ARBA" id="ARBA00022982"/>
    </source>
</evidence>
<feature type="transmembrane region" description="Helical" evidence="8">
    <location>
        <begin position="220"/>
        <end position="238"/>
    </location>
</feature>
<dbReference type="GO" id="GO:0017004">
    <property type="term" value="P:cytochrome complex assembly"/>
    <property type="evidence" value="ECO:0007669"/>
    <property type="project" value="InterPro"/>
</dbReference>
<dbReference type="SUPFAM" id="SSF52833">
    <property type="entry name" value="Thioredoxin-like"/>
    <property type="match status" value="1"/>
</dbReference>
<feature type="transmembrane region" description="Helical" evidence="8">
    <location>
        <begin position="186"/>
        <end position="208"/>
    </location>
</feature>
<evidence type="ECO:0000256" key="8">
    <source>
        <dbReference type="SAM" id="Phobius"/>
    </source>
</evidence>
<dbReference type="EMBL" id="CP002069">
    <property type="protein sequence ID" value="ADI74016.1"/>
    <property type="molecule type" value="Genomic_DNA"/>
</dbReference>
<dbReference type="PANTHER" id="PTHR31272">
    <property type="entry name" value="CYTOCHROME C-TYPE BIOGENESIS PROTEIN HI_1454-RELATED"/>
    <property type="match status" value="1"/>
</dbReference>
<dbReference type="HOGENOM" id="CLU_046133_1_0_2"/>
<dbReference type="KEGG" id="mev:Metev_1134"/>
<organism evidence="11 12">
    <name type="scientific">Methanohalobium evestigatum (strain ATCC BAA-1072 / DSM 3721 / NBRC 107634 / OCM 161 / Z-7303)</name>
    <dbReference type="NCBI Taxonomy" id="644295"/>
    <lineage>
        <taxon>Archaea</taxon>
        <taxon>Methanobacteriati</taxon>
        <taxon>Methanobacteriota</taxon>
        <taxon>Stenosarchaea group</taxon>
        <taxon>Methanomicrobia</taxon>
        <taxon>Methanosarcinales</taxon>
        <taxon>Methanosarcinaceae</taxon>
        <taxon>Methanohalobium</taxon>
    </lineage>
</organism>
<evidence type="ECO:0000256" key="6">
    <source>
        <dbReference type="ARBA" id="ARBA00022989"/>
    </source>
</evidence>
<dbReference type="Pfam" id="PF13192">
    <property type="entry name" value="Thioredoxin_3"/>
    <property type="match status" value="1"/>
</dbReference>
<proteinExistence type="inferred from homology"/>
<comment type="similarity">
    <text evidence="3">Belongs to the glutaredoxin family.</text>
</comment>
<dbReference type="InterPro" id="IPR003834">
    <property type="entry name" value="Cyt_c_assmbl_TM_dom"/>
</dbReference>
<dbReference type="InterPro" id="IPR051790">
    <property type="entry name" value="Cytochrome_c-biogenesis_DsbD"/>
</dbReference>
<evidence type="ECO:0000256" key="3">
    <source>
        <dbReference type="ARBA" id="ARBA00007787"/>
    </source>
</evidence>
<name>D7E968_METEZ</name>
<feature type="transmembrane region" description="Helical" evidence="8">
    <location>
        <begin position="269"/>
        <end position="293"/>
    </location>
</feature>
<evidence type="ECO:0000259" key="9">
    <source>
        <dbReference type="Pfam" id="PF02683"/>
    </source>
</evidence>
<keyword evidence="4 8" id="KW-0812">Transmembrane</keyword>
<evidence type="ECO:0000256" key="4">
    <source>
        <dbReference type="ARBA" id="ARBA00022692"/>
    </source>
</evidence>
<feature type="domain" description="Thioredoxin-like fold" evidence="10">
    <location>
        <begin position="45"/>
        <end position="101"/>
    </location>
</feature>
<comment type="subcellular location">
    <subcellularLocation>
        <location evidence="1">Membrane</location>
        <topology evidence="1">Multi-pass membrane protein</topology>
    </subcellularLocation>
</comment>
<evidence type="ECO:0000259" key="10">
    <source>
        <dbReference type="Pfam" id="PF13192"/>
    </source>
</evidence>
<dbReference type="InterPro" id="IPR012336">
    <property type="entry name" value="Thioredoxin-like_fold"/>
</dbReference>
<evidence type="ECO:0000313" key="12">
    <source>
        <dbReference type="Proteomes" id="UP000000391"/>
    </source>
</evidence>
<keyword evidence="5" id="KW-0249">Electron transport</keyword>
<keyword evidence="12" id="KW-1185">Reference proteome</keyword>
<sequence length="370" mass="40942" precursor="true">MTKRPALQQAVTKTPLITFVILIILLFLVPTVSAQDDTRVEYFYENGCSKCQKIAPVIENVVDNSENINYSSYEISTSYNQMKEYGVYTVPVLVINESTKITYQDYKGNITLFKELLIESIKNAPPLQTSDDTDNNSTITKPPLKISPVMVLIAGILAGFNPCLLAVMAFMASVTLTSEGNRRDMLTIVAGFCAGIFITYTVVGMGILKTINSMPEIHETITLFMVTLIGGLGAWHIYDAYYMKTRDKSTFKTPKSLISFMGNIKGKNILMLSLFAGGLFSLVKAPCVGAVYLSILDMMMTRVEVVEGTLYLAVYNFGVVFPVFILGGLLAFGLNPDTVTEFREKRRSEIRLITGVVLIILAILLNFNVI</sequence>
<feature type="domain" description="Cytochrome C biogenesis protein transmembrane" evidence="9">
    <location>
        <begin position="149"/>
        <end position="365"/>
    </location>
</feature>
<dbReference type="GeneID" id="9346766"/>
<dbReference type="STRING" id="644295.Metev_1134"/>
<dbReference type="Proteomes" id="UP000000391">
    <property type="component" value="Chromosome"/>
</dbReference>
<accession>D7E968</accession>
<feature type="transmembrane region" description="Helical" evidence="8">
    <location>
        <begin position="313"/>
        <end position="332"/>
    </location>
</feature>
<keyword evidence="5" id="KW-0813">Transport</keyword>
<dbReference type="GO" id="GO:0016020">
    <property type="term" value="C:membrane"/>
    <property type="evidence" value="ECO:0007669"/>
    <property type="project" value="UniProtKB-SubCell"/>
</dbReference>